<feature type="binding site" evidence="1">
    <location>
        <begin position="143"/>
        <end position="144"/>
    </location>
    <ligand>
        <name>ATP</name>
        <dbReference type="ChEBI" id="CHEBI:30616"/>
    </ligand>
</feature>
<organism evidence="3 4">
    <name type="scientific">Herbiconiux moechotypicola</name>
    <dbReference type="NCBI Taxonomy" id="637393"/>
    <lineage>
        <taxon>Bacteria</taxon>
        <taxon>Bacillati</taxon>
        <taxon>Actinomycetota</taxon>
        <taxon>Actinomycetes</taxon>
        <taxon>Micrococcales</taxon>
        <taxon>Microbacteriaceae</taxon>
        <taxon>Herbiconiux</taxon>
    </lineage>
</organism>
<comment type="catalytic activity">
    <reaction evidence="1">
        <text>thiamine phosphate + ATP = thiamine diphosphate + ADP</text>
        <dbReference type="Rhea" id="RHEA:15913"/>
        <dbReference type="ChEBI" id="CHEBI:30616"/>
        <dbReference type="ChEBI" id="CHEBI:37575"/>
        <dbReference type="ChEBI" id="CHEBI:58937"/>
        <dbReference type="ChEBI" id="CHEBI:456216"/>
        <dbReference type="EC" id="2.7.4.16"/>
    </reaction>
</comment>
<dbReference type="SUPFAM" id="SSF56042">
    <property type="entry name" value="PurM C-terminal domain-like"/>
    <property type="match status" value="1"/>
</dbReference>
<dbReference type="Gene3D" id="3.30.1330.10">
    <property type="entry name" value="PurM-like, N-terminal domain"/>
    <property type="match status" value="1"/>
</dbReference>
<dbReference type="PANTHER" id="PTHR30270">
    <property type="entry name" value="THIAMINE-MONOPHOSPHATE KINASE"/>
    <property type="match status" value="1"/>
</dbReference>
<protein>
    <recommendedName>
        <fullName evidence="1">Thiamine-monophosphate kinase</fullName>
        <shortName evidence="1">TMP kinase</shortName>
        <shortName evidence="1">Thiamine-phosphate kinase</shortName>
        <ecNumber evidence="1">2.7.4.16</ecNumber>
    </recommendedName>
</protein>
<feature type="binding site" evidence="1">
    <location>
        <position position="94"/>
    </location>
    <ligand>
        <name>Mg(2+)</name>
        <dbReference type="ChEBI" id="CHEBI:18420"/>
        <label>4</label>
    </ligand>
</feature>
<dbReference type="CDD" id="cd02194">
    <property type="entry name" value="ThiL"/>
    <property type="match status" value="1"/>
</dbReference>
<dbReference type="Proteomes" id="UP001500929">
    <property type="component" value="Unassembled WGS sequence"/>
</dbReference>
<feature type="binding site" evidence="1">
    <location>
        <position position="144"/>
    </location>
    <ligand>
        <name>Mg(2+)</name>
        <dbReference type="ChEBI" id="CHEBI:18420"/>
        <label>1</label>
    </ligand>
</feature>
<evidence type="ECO:0000259" key="2">
    <source>
        <dbReference type="Pfam" id="PF00586"/>
    </source>
</evidence>
<sequence>MTLDSGFPVDGGAPTPVETVAGLGEAEVLRRIFPRLPHAQAELLGPGDDAAVVAAPDGRYVVTTDFMVQGPDFRSAWSTPHDLGWKAAMTNLSDVAAMGARPTALVVALAAPQDTPVDVLLGIADGLRDACALAAPGCGVVGGDLSTSPALTIAVTAFGDLEGRDAVTRSGGRAGDTVAVAGDLGRAGAGLWLLFRDAVTPTGRVPDALRAETVKAAHTELVAGQVAPVAPISSGVRAALGGATAMLDVSDGLVLDARRLAAASGCAVRFDASAIAREVGALLDVDAVVGDRAADFVLRGGEDHALLASFPAGAELPEGFRRLGELGDGSGVYLGDSPVEGEGGWDPYSGWDGASG</sequence>
<feature type="binding site" evidence="1">
    <location>
        <position position="65"/>
    </location>
    <ligand>
        <name>Mg(2+)</name>
        <dbReference type="ChEBI" id="CHEBI:18420"/>
        <label>2</label>
    </ligand>
</feature>
<feature type="binding site" evidence="1">
    <location>
        <position position="345"/>
    </location>
    <ligand>
        <name>substrate</name>
    </ligand>
</feature>
<feature type="binding site" evidence="1">
    <location>
        <position position="94"/>
    </location>
    <ligand>
        <name>Mg(2+)</name>
        <dbReference type="ChEBI" id="CHEBI:18420"/>
        <label>3</label>
    </ligand>
</feature>
<comment type="miscellaneous">
    <text evidence="1">Reaction mechanism of ThiL seems to utilize a direct, inline transfer of the gamma-phosphate of ATP to TMP rather than a phosphorylated enzyme intermediate.</text>
</comment>
<keyword evidence="1" id="KW-0479">Metal-binding</keyword>
<feature type="binding site" evidence="1">
    <location>
        <position position="94"/>
    </location>
    <ligand>
        <name>Mg(2+)</name>
        <dbReference type="ChEBI" id="CHEBI:18420"/>
        <label>2</label>
    </ligand>
</feature>
<comment type="caution">
    <text evidence="3">The sequence shown here is derived from an EMBL/GenBank/DDBJ whole genome shotgun (WGS) entry which is preliminary data.</text>
</comment>
<keyword evidence="1" id="KW-0808">Transferase</keyword>
<keyword evidence="4" id="KW-1185">Reference proteome</keyword>
<feature type="binding site" evidence="1">
    <location>
        <position position="302"/>
    </location>
    <ligand>
        <name>substrate</name>
    </ligand>
</feature>
<dbReference type="EC" id="2.7.4.16" evidence="1"/>
<dbReference type="PIRSF" id="PIRSF005303">
    <property type="entry name" value="Thiam_monoph_kin"/>
    <property type="match status" value="1"/>
</dbReference>
<feature type="binding site" evidence="1">
    <location>
        <position position="72"/>
    </location>
    <ligand>
        <name>substrate</name>
    </ligand>
</feature>
<dbReference type="InterPro" id="IPR036921">
    <property type="entry name" value="PurM-like_N_sf"/>
</dbReference>
<reference evidence="4" key="1">
    <citation type="journal article" date="2019" name="Int. J. Syst. Evol. Microbiol.">
        <title>The Global Catalogue of Microorganisms (GCM) 10K type strain sequencing project: providing services to taxonomists for standard genome sequencing and annotation.</title>
        <authorList>
            <consortium name="The Broad Institute Genomics Platform"/>
            <consortium name="The Broad Institute Genome Sequencing Center for Infectious Disease"/>
            <person name="Wu L."/>
            <person name="Ma J."/>
        </authorList>
    </citation>
    <scope>NUCLEOTIDE SEQUENCE [LARGE SCALE GENOMIC DNA]</scope>
    <source>
        <strain evidence="4">JCM 16117</strain>
    </source>
</reference>
<dbReference type="RefSeq" id="WP_259480329.1">
    <property type="nucleotide sequence ID" value="NZ_BAAAQY010000010.1"/>
</dbReference>
<dbReference type="NCBIfam" id="TIGR01379">
    <property type="entry name" value="thiL"/>
    <property type="match status" value="1"/>
</dbReference>
<dbReference type="NCBIfam" id="NF004351">
    <property type="entry name" value="PRK05731.1-4"/>
    <property type="match status" value="1"/>
</dbReference>
<feature type="binding site" evidence="1">
    <location>
        <position position="169"/>
    </location>
    <ligand>
        <name>ATP</name>
        <dbReference type="ChEBI" id="CHEBI:30616"/>
    </ligand>
</feature>
<keyword evidence="1" id="KW-0067">ATP-binding</keyword>
<dbReference type="GO" id="GO:0016301">
    <property type="term" value="F:kinase activity"/>
    <property type="evidence" value="ECO:0007669"/>
    <property type="project" value="UniProtKB-KW"/>
</dbReference>
<keyword evidence="1 3" id="KW-0418">Kinase</keyword>
<evidence type="ECO:0000313" key="3">
    <source>
        <dbReference type="EMBL" id="GAA2244424.1"/>
    </source>
</evidence>
<dbReference type="HAMAP" id="MF_02128">
    <property type="entry name" value="TMP_kinase"/>
    <property type="match status" value="1"/>
</dbReference>
<comment type="pathway">
    <text evidence="1">Cofactor biosynthesis; thiamine diphosphate biosynthesis; thiamine diphosphate from thiamine phosphate: step 1/1.</text>
</comment>
<evidence type="ECO:0000313" key="4">
    <source>
        <dbReference type="Proteomes" id="UP001500929"/>
    </source>
</evidence>
<accession>A0ABP5QU88</accession>
<evidence type="ECO:0000256" key="1">
    <source>
        <dbReference type="HAMAP-Rule" id="MF_02128"/>
    </source>
</evidence>
<keyword evidence="1" id="KW-0547">Nucleotide-binding</keyword>
<feature type="binding site" evidence="1">
    <location>
        <position position="63"/>
    </location>
    <ligand>
        <name>Mg(2+)</name>
        <dbReference type="ChEBI" id="CHEBI:18420"/>
        <label>4</label>
    </ligand>
</feature>
<feature type="binding site" evidence="1">
    <location>
        <position position="65"/>
    </location>
    <ligand>
        <name>Mg(2+)</name>
        <dbReference type="ChEBI" id="CHEBI:18420"/>
        <label>1</label>
    </ligand>
</feature>
<feature type="binding site" evidence="1">
    <location>
        <position position="250"/>
    </location>
    <ligand>
        <name>ATP</name>
        <dbReference type="ChEBI" id="CHEBI:30616"/>
    </ligand>
</feature>
<feature type="binding site" evidence="1">
    <location>
        <position position="251"/>
    </location>
    <ligand>
        <name>Mg(2+)</name>
        <dbReference type="ChEBI" id="CHEBI:18420"/>
        <label>5</label>
    </ligand>
</feature>
<feature type="binding site" evidence="1">
    <location>
        <position position="248"/>
    </location>
    <ligand>
        <name>Mg(2+)</name>
        <dbReference type="ChEBI" id="CHEBI:18420"/>
        <label>3</label>
    </ligand>
</feature>
<feature type="binding site" evidence="1">
    <location>
        <position position="49"/>
    </location>
    <ligand>
        <name>Mg(2+)</name>
        <dbReference type="ChEBI" id="CHEBI:18420"/>
        <label>4</label>
    </ligand>
</feature>
<feature type="binding site" evidence="1">
    <location>
        <position position="49"/>
    </location>
    <ligand>
        <name>Mg(2+)</name>
        <dbReference type="ChEBI" id="CHEBI:18420"/>
        <label>3</label>
    </ligand>
</feature>
<dbReference type="PANTHER" id="PTHR30270:SF0">
    <property type="entry name" value="THIAMINE-MONOPHOSPHATE KINASE"/>
    <property type="match status" value="1"/>
</dbReference>
<comment type="similarity">
    <text evidence="1">Belongs to the thiamine-monophosphate kinase family.</text>
</comment>
<comment type="function">
    <text evidence="1">Catalyzes the ATP-dependent phosphorylation of thiamine-monophosphate (TMP) to form thiamine-pyrophosphate (TPP), the active form of vitamin B1.</text>
</comment>
<comment type="caution">
    <text evidence="1">Lacks conserved residue(s) required for the propagation of feature annotation.</text>
</comment>
<dbReference type="InterPro" id="IPR006283">
    <property type="entry name" value="ThiL-like"/>
</dbReference>
<name>A0ABP5QU88_9MICO</name>
<gene>
    <name evidence="1" type="primary">thiL</name>
    <name evidence="3" type="ORF">GCM10009851_32120</name>
</gene>
<dbReference type="SUPFAM" id="SSF55326">
    <property type="entry name" value="PurM N-terminal domain-like"/>
    <property type="match status" value="1"/>
</dbReference>
<feature type="domain" description="PurM-like N-terminal" evidence="2">
    <location>
        <begin position="47"/>
        <end position="159"/>
    </location>
</feature>
<dbReference type="InterPro" id="IPR036676">
    <property type="entry name" value="PurM-like_C_sf"/>
</dbReference>
<proteinExistence type="inferred from homology"/>
<keyword evidence="1" id="KW-0784">Thiamine biosynthesis</keyword>
<keyword evidence="1" id="KW-0460">Magnesium</keyword>
<dbReference type="InterPro" id="IPR016188">
    <property type="entry name" value="PurM-like_N"/>
</dbReference>
<feature type="binding site" evidence="1">
    <location>
        <position position="64"/>
    </location>
    <ligand>
        <name>Mg(2+)</name>
        <dbReference type="ChEBI" id="CHEBI:18420"/>
        <label>1</label>
    </ligand>
</feature>
<dbReference type="Gene3D" id="3.90.650.10">
    <property type="entry name" value="PurM-like C-terminal domain"/>
    <property type="match status" value="1"/>
</dbReference>
<dbReference type="Pfam" id="PF00586">
    <property type="entry name" value="AIRS"/>
    <property type="match status" value="1"/>
</dbReference>
<dbReference type="EMBL" id="BAAAQY010000010">
    <property type="protein sequence ID" value="GAA2244424.1"/>
    <property type="molecule type" value="Genomic_DNA"/>
</dbReference>